<proteinExistence type="predicted"/>
<keyword evidence="3" id="KW-1185">Reference proteome</keyword>
<protein>
    <recommendedName>
        <fullName evidence="4">Asp23/Gls24 family envelope stress response protein</fullName>
    </recommendedName>
</protein>
<organism evidence="2 3">
    <name type="scientific">Catellatospora bangladeshensis</name>
    <dbReference type="NCBI Taxonomy" id="310355"/>
    <lineage>
        <taxon>Bacteria</taxon>
        <taxon>Bacillati</taxon>
        <taxon>Actinomycetota</taxon>
        <taxon>Actinomycetes</taxon>
        <taxon>Micromonosporales</taxon>
        <taxon>Micromonosporaceae</taxon>
        <taxon>Catellatospora</taxon>
    </lineage>
</organism>
<comment type="caution">
    <text evidence="2">The sequence shown here is derived from an EMBL/GenBank/DDBJ whole genome shotgun (WGS) entry which is preliminary data.</text>
</comment>
<dbReference type="AlphaFoldDB" id="A0A8J3NNA4"/>
<name>A0A8J3NNA4_9ACTN</name>
<accession>A0A8J3NNA4</accession>
<evidence type="ECO:0000256" key="1">
    <source>
        <dbReference type="SAM" id="MobiDB-lite"/>
    </source>
</evidence>
<dbReference type="RefSeq" id="WP_203753276.1">
    <property type="nucleotide sequence ID" value="NZ_BONF01000039.1"/>
</dbReference>
<dbReference type="Proteomes" id="UP000601223">
    <property type="component" value="Unassembled WGS sequence"/>
</dbReference>
<feature type="region of interest" description="Disordered" evidence="1">
    <location>
        <begin position="98"/>
        <end position="158"/>
    </location>
</feature>
<evidence type="ECO:0008006" key="4">
    <source>
        <dbReference type="Google" id="ProtNLM"/>
    </source>
</evidence>
<sequence length="158" mass="16054">MNVSAPTPSPLVDGVDVDAVAGAARACPGVDDLLGGFPEVATYLPGRRVTGVRITDDTVELCLRADWGVPLYEVGAAVQHAVAPLAGRRSVDVTIAEVTDPPAARRTTSEQPAALGPQQPSAHPAETPAGAHGDPLMSQANPGAHPARPLLAATPEPP</sequence>
<dbReference type="EMBL" id="BONF01000039">
    <property type="protein sequence ID" value="GIF84665.1"/>
    <property type="molecule type" value="Genomic_DNA"/>
</dbReference>
<reference evidence="2 3" key="1">
    <citation type="submission" date="2021-01" db="EMBL/GenBank/DDBJ databases">
        <title>Whole genome shotgun sequence of Catellatospora bangladeshensis NBRC 107357.</title>
        <authorList>
            <person name="Komaki H."/>
            <person name="Tamura T."/>
        </authorList>
    </citation>
    <scope>NUCLEOTIDE SEQUENCE [LARGE SCALE GENOMIC DNA]</scope>
    <source>
        <strain evidence="2 3">NBRC 107357</strain>
    </source>
</reference>
<evidence type="ECO:0000313" key="3">
    <source>
        <dbReference type="Proteomes" id="UP000601223"/>
    </source>
</evidence>
<gene>
    <name evidence="2" type="ORF">Cba03nite_60140</name>
</gene>
<evidence type="ECO:0000313" key="2">
    <source>
        <dbReference type="EMBL" id="GIF84665.1"/>
    </source>
</evidence>